<sequence>MTFVSKSHHVMPQQHMATLPSVVYVNPQRCGGECLRMDVHFRVIHEQPPEHQHQQQHSFERRNADV</sequence>
<dbReference type="Proteomes" id="UP001280121">
    <property type="component" value="Unassembled WGS sequence"/>
</dbReference>
<gene>
    <name evidence="2" type="ORF">Ddye_010461</name>
</gene>
<reference evidence="2" key="1">
    <citation type="journal article" date="2023" name="Plant J.">
        <title>Genome sequences and population genomics provide insights into the demographic history, inbreeding, and mutation load of two 'living fossil' tree species of Dipteronia.</title>
        <authorList>
            <person name="Feng Y."/>
            <person name="Comes H.P."/>
            <person name="Chen J."/>
            <person name="Zhu S."/>
            <person name="Lu R."/>
            <person name="Zhang X."/>
            <person name="Li P."/>
            <person name="Qiu J."/>
            <person name="Olsen K.M."/>
            <person name="Qiu Y."/>
        </authorList>
    </citation>
    <scope>NUCLEOTIDE SEQUENCE</scope>
    <source>
        <strain evidence="2">KIB01</strain>
    </source>
</reference>
<evidence type="ECO:0000313" key="3">
    <source>
        <dbReference type="Proteomes" id="UP001280121"/>
    </source>
</evidence>
<accession>A0AAD9XDC7</accession>
<keyword evidence="3" id="KW-1185">Reference proteome</keyword>
<evidence type="ECO:0000256" key="1">
    <source>
        <dbReference type="SAM" id="MobiDB-lite"/>
    </source>
</evidence>
<dbReference type="AlphaFoldDB" id="A0AAD9XDC7"/>
<protein>
    <submittedName>
        <fullName evidence="2">Uncharacterized protein</fullName>
    </submittedName>
</protein>
<name>A0AAD9XDC7_9ROSI</name>
<feature type="region of interest" description="Disordered" evidence="1">
    <location>
        <begin position="46"/>
        <end position="66"/>
    </location>
</feature>
<dbReference type="EMBL" id="JANJYI010000003">
    <property type="protein sequence ID" value="KAK2657409.1"/>
    <property type="molecule type" value="Genomic_DNA"/>
</dbReference>
<organism evidence="2 3">
    <name type="scientific">Dipteronia dyeriana</name>
    <dbReference type="NCBI Taxonomy" id="168575"/>
    <lineage>
        <taxon>Eukaryota</taxon>
        <taxon>Viridiplantae</taxon>
        <taxon>Streptophyta</taxon>
        <taxon>Embryophyta</taxon>
        <taxon>Tracheophyta</taxon>
        <taxon>Spermatophyta</taxon>
        <taxon>Magnoliopsida</taxon>
        <taxon>eudicotyledons</taxon>
        <taxon>Gunneridae</taxon>
        <taxon>Pentapetalae</taxon>
        <taxon>rosids</taxon>
        <taxon>malvids</taxon>
        <taxon>Sapindales</taxon>
        <taxon>Sapindaceae</taxon>
        <taxon>Hippocastanoideae</taxon>
        <taxon>Acereae</taxon>
        <taxon>Dipteronia</taxon>
    </lineage>
</organism>
<comment type="caution">
    <text evidence="2">The sequence shown here is derived from an EMBL/GenBank/DDBJ whole genome shotgun (WGS) entry which is preliminary data.</text>
</comment>
<evidence type="ECO:0000313" key="2">
    <source>
        <dbReference type="EMBL" id="KAK2657409.1"/>
    </source>
</evidence>
<proteinExistence type="predicted"/>